<dbReference type="KEGG" id="mprn:Q3V37_21755"/>
<dbReference type="Gene3D" id="1.10.10.10">
    <property type="entry name" value="Winged helix-like DNA-binding domain superfamily/Winged helix DNA-binding domain"/>
    <property type="match status" value="1"/>
</dbReference>
<comment type="similarity">
    <text evidence="1">Belongs to the LysR transcriptional regulatory family.</text>
</comment>
<keyword evidence="4" id="KW-0804">Transcription</keyword>
<sequence>MAQPSLSRQIQRLENTLGVPLLERTSQGSRLTAAGAALLPQAPGCARRRGARGSR</sequence>
<feature type="domain" description="HTH lysR-type" evidence="5">
    <location>
        <begin position="1"/>
        <end position="32"/>
    </location>
</feature>
<name>A0AAJ6HTK0_9ACTN</name>
<evidence type="ECO:0000256" key="4">
    <source>
        <dbReference type="ARBA" id="ARBA00023163"/>
    </source>
</evidence>
<keyword evidence="3" id="KW-0238">DNA-binding</keyword>
<proteinExistence type="inferred from homology"/>
<dbReference type="InterPro" id="IPR036390">
    <property type="entry name" value="WH_DNA-bd_sf"/>
</dbReference>
<reference evidence="6 7" key="1">
    <citation type="submission" date="2023-07" db="EMBL/GenBank/DDBJ databases">
        <title>Micromonospora profundi TRM 95458 converts glycerol to a new osmotic compound.</title>
        <authorList>
            <person name="Lu D."/>
        </authorList>
    </citation>
    <scope>NUCLEOTIDE SEQUENCE [LARGE SCALE GENOMIC DNA]</scope>
    <source>
        <strain evidence="6 7">TRM95458</strain>
    </source>
</reference>
<dbReference type="Proteomes" id="UP001235874">
    <property type="component" value="Chromosome"/>
</dbReference>
<evidence type="ECO:0000256" key="1">
    <source>
        <dbReference type="ARBA" id="ARBA00009437"/>
    </source>
</evidence>
<dbReference type="PANTHER" id="PTHR30346">
    <property type="entry name" value="TRANSCRIPTIONAL DUAL REGULATOR HCAR-RELATED"/>
    <property type="match status" value="1"/>
</dbReference>
<keyword evidence="7" id="KW-1185">Reference proteome</keyword>
<evidence type="ECO:0000259" key="5">
    <source>
        <dbReference type="PROSITE" id="PS50931"/>
    </source>
</evidence>
<organism evidence="6 7">
    <name type="scientific">Micromonospora profundi</name>
    <dbReference type="NCBI Taxonomy" id="1420889"/>
    <lineage>
        <taxon>Bacteria</taxon>
        <taxon>Bacillati</taxon>
        <taxon>Actinomycetota</taxon>
        <taxon>Actinomycetes</taxon>
        <taxon>Micromonosporales</taxon>
        <taxon>Micromonosporaceae</taxon>
        <taxon>Micromonospora</taxon>
    </lineage>
</organism>
<evidence type="ECO:0000313" key="7">
    <source>
        <dbReference type="Proteomes" id="UP001235874"/>
    </source>
</evidence>
<dbReference type="GO" id="GO:0003700">
    <property type="term" value="F:DNA-binding transcription factor activity"/>
    <property type="evidence" value="ECO:0007669"/>
    <property type="project" value="InterPro"/>
</dbReference>
<dbReference type="AlphaFoldDB" id="A0AAJ6HTK0"/>
<accession>A0AAJ6HTK0</accession>
<evidence type="ECO:0000256" key="2">
    <source>
        <dbReference type="ARBA" id="ARBA00023015"/>
    </source>
</evidence>
<dbReference type="GO" id="GO:0003677">
    <property type="term" value="F:DNA binding"/>
    <property type="evidence" value="ECO:0007669"/>
    <property type="project" value="UniProtKB-KW"/>
</dbReference>
<protein>
    <submittedName>
        <fullName evidence="6">LysR family transcriptional regulator</fullName>
    </submittedName>
</protein>
<dbReference type="SUPFAM" id="SSF46785">
    <property type="entry name" value="Winged helix' DNA-binding domain"/>
    <property type="match status" value="1"/>
</dbReference>
<evidence type="ECO:0000313" key="6">
    <source>
        <dbReference type="EMBL" id="WLS44014.1"/>
    </source>
</evidence>
<dbReference type="PROSITE" id="PS50931">
    <property type="entry name" value="HTH_LYSR"/>
    <property type="match status" value="1"/>
</dbReference>
<dbReference type="PANTHER" id="PTHR30346:SF0">
    <property type="entry name" value="HCA OPERON TRANSCRIPTIONAL ACTIVATOR HCAR"/>
    <property type="match status" value="1"/>
</dbReference>
<gene>
    <name evidence="6" type="ORF">Q3V37_21755</name>
</gene>
<dbReference type="Pfam" id="PF00126">
    <property type="entry name" value="HTH_1"/>
    <property type="match status" value="1"/>
</dbReference>
<dbReference type="InterPro" id="IPR000847">
    <property type="entry name" value="LysR_HTH_N"/>
</dbReference>
<keyword evidence="2" id="KW-0805">Transcription regulation</keyword>
<dbReference type="PRINTS" id="PR00039">
    <property type="entry name" value="HTHLYSR"/>
</dbReference>
<dbReference type="InterPro" id="IPR036388">
    <property type="entry name" value="WH-like_DNA-bd_sf"/>
</dbReference>
<dbReference type="EMBL" id="CP130472">
    <property type="protein sequence ID" value="WLS44014.1"/>
    <property type="molecule type" value="Genomic_DNA"/>
</dbReference>
<evidence type="ECO:0000256" key="3">
    <source>
        <dbReference type="ARBA" id="ARBA00023125"/>
    </source>
</evidence>
<dbReference type="RefSeq" id="WP_306271466.1">
    <property type="nucleotide sequence ID" value="NZ_CP130472.1"/>
</dbReference>
<dbReference type="GO" id="GO:0032993">
    <property type="term" value="C:protein-DNA complex"/>
    <property type="evidence" value="ECO:0007669"/>
    <property type="project" value="TreeGrafter"/>
</dbReference>